<name>A0A5S3WLD0_9GAMM</name>
<comment type="caution">
    <text evidence="3">The sequence shown here is derived from an EMBL/GenBank/DDBJ whole genome shotgun (WGS) entry which is preliminary data.</text>
</comment>
<dbReference type="GO" id="GO:0006508">
    <property type="term" value="P:proteolysis"/>
    <property type="evidence" value="ECO:0007669"/>
    <property type="project" value="InterPro"/>
</dbReference>
<dbReference type="Gene3D" id="3.90.226.10">
    <property type="entry name" value="2-enoyl-CoA Hydratase, Chain A, domain 1"/>
    <property type="match status" value="1"/>
</dbReference>
<evidence type="ECO:0000256" key="1">
    <source>
        <dbReference type="SAM" id="SignalP"/>
    </source>
</evidence>
<dbReference type="InterPro" id="IPR029045">
    <property type="entry name" value="ClpP/crotonase-like_dom_sf"/>
</dbReference>
<dbReference type="Pfam" id="PF03572">
    <property type="entry name" value="Peptidase_S41"/>
    <property type="match status" value="1"/>
</dbReference>
<evidence type="ECO:0000313" key="4">
    <source>
        <dbReference type="Proteomes" id="UP000310249"/>
    </source>
</evidence>
<keyword evidence="1" id="KW-0732">Signal</keyword>
<dbReference type="PANTHER" id="PTHR11261">
    <property type="entry name" value="INTERPHOTORECEPTOR RETINOID-BINDING PROTEIN"/>
    <property type="match status" value="1"/>
</dbReference>
<gene>
    <name evidence="3" type="ORF">CWB99_14070</name>
</gene>
<organism evidence="3 4">
    <name type="scientific">Pseudoalteromonas rubra</name>
    <dbReference type="NCBI Taxonomy" id="43658"/>
    <lineage>
        <taxon>Bacteria</taxon>
        <taxon>Pseudomonadati</taxon>
        <taxon>Pseudomonadota</taxon>
        <taxon>Gammaproteobacteria</taxon>
        <taxon>Alteromonadales</taxon>
        <taxon>Pseudoalteromonadaceae</taxon>
        <taxon>Pseudoalteromonas</taxon>
    </lineage>
</organism>
<feature type="chain" id="PRO_5024421690" description="Tail specific protease domain-containing protein" evidence="1">
    <location>
        <begin position="21"/>
        <end position="422"/>
    </location>
</feature>
<proteinExistence type="predicted"/>
<dbReference type="InterPro" id="IPR005151">
    <property type="entry name" value="Tail-specific_protease"/>
</dbReference>
<accession>A0A5S3WLD0</accession>
<dbReference type="SUPFAM" id="SSF52096">
    <property type="entry name" value="ClpP/crotonase"/>
    <property type="match status" value="1"/>
</dbReference>
<dbReference type="Proteomes" id="UP000310249">
    <property type="component" value="Unassembled WGS sequence"/>
</dbReference>
<dbReference type="GO" id="GO:0008236">
    <property type="term" value="F:serine-type peptidase activity"/>
    <property type="evidence" value="ECO:0007669"/>
    <property type="project" value="InterPro"/>
</dbReference>
<feature type="domain" description="Tail specific protease" evidence="2">
    <location>
        <begin position="174"/>
        <end position="397"/>
    </location>
</feature>
<dbReference type="PANTHER" id="PTHR11261:SF3">
    <property type="entry name" value="RETINOL-BINDING PROTEIN 3"/>
    <property type="match status" value="1"/>
</dbReference>
<dbReference type="OrthoDB" id="9812068at2"/>
<protein>
    <recommendedName>
        <fullName evidence="2">Tail specific protease domain-containing protein</fullName>
    </recommendedName>
</protein>
<dbReference type="AlphaFoldDB" id="A0A5S3WLD0"/>
<sequence>MRSLLFATFLAGGYVSNAAASPQSTSQPVLLSSEQIQQDIEHFIEYVRLGYAYRDDKPTDFATFDQCIRHQSVELKTKLQLSGRLNHCLEHWFDHHADVTPRPKDYYLPMPTATGLWAQWRNGQATITAVPFAESAYQQGFRAGMQILRIDGTAVEQAIEQANVSGFDTAKSWTLNRLLTGKRKQRLSLEVRWLGKTEIKLLDIEAVVKDVIAEKPLLTQKRIGTVGYIRPENSLGNNALINAFDEAMDQLKDTQAMILDLRHTPSGGNTEVARGIMSRFIKAPQPYQIHELVSIEREFGVKRAWQEFVYPRGDFQYDKPLIVLCNKWTGSMGEGLTIGLHGMKRATVIGTQMSQLLGAIYGETLPHSQLNYMLPREKLYHIDGTPREAFVPDIVIEQRQYNQKQDATLQAALDWLNKPQPD</sequence>
<dbReference type="RefSeq" id="WP_138553017.1">
    <property type="nucleotide sequence ID" value="NZ_PNCH01000054.1"/>
</dbReference>
<dbReference type="EMBL" id="PNCI01000031">
    <property type="protein sequence ID" value="TMP27578.1"/>
    <property type="molecule type" value="Genomic_DNA"/>
</dbReference>
<evidence type="ECO:0000259" key="2">
    <source>
        <dbReference type="SMART" id="SM00245"/>
    </source>
</evidence>
<reference evidence="3 4" key="1">
    <citation type="submission" date="2018-01" db="EMBL/GenBank/DDBJ databases">
        <authorList>
            <person name="Paulsen S."/>
            <person name="Gram L.K."/>
        </authorList>
    </citation>
    <scope>NUCLEOTIDE SEQUENCE [LARGE SCALE GENOMIC DNA]</scope>
    <source>
        <strain evidence="3 4">S2676</strain>
    </source>
</reference>
<evidence type="ECO:0000313" key="3">
    <source>
        <dbReference type="EMBL" id="TMP27578.1"/>
    </source>
</evidence>
<dbReference type="SMART" id="SM00245">
    <property type="entry name" value="TSPc"/>
    <property type="match status" value="1"/>
</dbReference>
<feature type="signal peptide" evidence="1">
    <location>
        <begin position="1"/>
        <end position="20"/>
    </location>
</feature>
<reference evidence="4" key="2">
    <citation type="submission" date="2019-06" db="EMBL/GenBank/DDBJ databases">
        <title>Co-occurence of chitin degradation, pigmentation and bioactivity in marine Pseudoalteromonas.</title>
        <authorList>
            <person name="Sonnenschein E.C."/>
            <person name="Bech P.K."/>
        </authorList>
    </citation>
    <scope>NUCLEOTIDE SEQUENCE [LARGE SCALE GENOMIC DNA]</scope>
    <source>
        <strain evidence="4">S2676</strain>
    </source>
</reference>